<accession>A0A2R4M6M1</accession>
<evidence type="ECO:0000259" key="10">
    <source>
        <dbReference type="Pfam" id="PF12804"/>
    </source>
</evidence>
<dbReference type="InterPro" id="IPR029044">
    <property type="entry name" value="Nucleotide-diphossugar_trans"/>
</dbReference>
<evidence type="ECO:0000256" key="1">
    <source>
        <dbReference type="ARBA" id="ARBA00007707"/>
    </source>
</evidence>
<dbReference type="KEGG" id="cbak:DA792_17605"/>
<organism evidence="11 12">
    <name type="scientific">Celeribacter baekdonensis</name>
    <dbReference type="NCBI Taxonomy" id="875171"/>
    <lineage>
        <taxon>Bacteria</taxon>
        <taxon>Pseudomonadati</taxon>
        <taxon>Pseudomonadota</taxon>
        <taxon>Alphaproteobacteria</taxon>
        <taxon>Rhodobacterales</taxon>
        <taxon>Roseobacteraceae</taxon>
        <taxon>Celeribacter</taxon>
    </lineage>
</organism>
<proteinExistence type="inferred from homology"/>
<comment type="similarity">
    <text evidence="1">In the C-terminal section; belongs to the transferase hexapeptide repeat family.</text>
</comment>
<dbReference type="InterPro" id="IPR025877">
    <property type="entry name" value="MobA-like_NTP_Trfase"/>
</dbReference>
<dbReference type="GO" id="GO:0019134">
    <property type="term" value="F:glucosamine-1-phosphate N-acetyltransferase activity"/>
    <property type="evidence" value="ECO:0007669"/>
    <property type="project" value="UniProtKB-EC"/>
</dbReference>
<name>A0A2R4M6M1_9RHOB</name>
<evidence type="ECO:0000313" key="11">
    <source>
        <dbReference type="EMBL" id="AVW92682.1"/>
    </source>
</evidence>
<evidence type="ECO:0000256" key="6">
    <source>
        <dbReference type="ARBA" id="ARBA00023315"/>
    </source>
</evidence>
<evidence type="ECO:0000256" key="3">
    <source>
        <dbReference type="ARBA" id="ARBA00022679"/>
    </source>
</evidence>
<dbReference type="Pfam" id="PF12804">
    <property type="entry name" value="NTP_transf_3"/>
    <property type="match status" value="1"/>
</dbReference>
<evidence type="ECO:0000313" key="12">
    <source>
        <dbReference type="Proteomes" id="UP000241447"/>
    </source>
</evidence>
<comment type="function">
    <text evidence="9">Catalyzes the last two sequential reactions in the de novo biosynthetic pathway for UDP-N-acetylglucosamine (UDP-GlcNAc). The C-terminal domain catalyzes the transfer of acetyl group from acetyl coenzyme A to glucosamine-1-phosphate (GlcN-1-P) to produce N-acetylglucosamine-1-phosphate (GlcNAc-1-P), which is converted into UDP-GlcNAc by the transfer of uridine 5-monophosphate (from uridine 5-triphosphate), a reaction catalyzed by the N-terminal domain.</text>
</comment>
<dbReference type="EMBL" id="CP028475">
    <property type="protein sequence ID" value="AVW92682.1"/>
    <property type="molecule type" value="Genomic_DNA"/>
</dbReference>
<keyword evidence="5" id="KW-0460">Magnesium</keyword>
<dbReference type="Proteomes" id="UP000241447">
    <property type="component" value="Chromosome"/>
</dbReference>
<dbReference type="PANTHER" id="PTHR43584">
    <property type="entry name" value="NUCLEOTIDYL TRANSFERASE"/>
    <property type="match status" value="1"/>
</dbReference>
<dbReference type="CDD" id="cd02540">
    <property type="entry name" value="GT2_GlmU_N_bac"/>
    <property type="match status" value="1"/>
</dbReference>
<evidence type="ECO:0000256" key="4">
    <source>
        <dbReference type="ARBA" id="ARBA00022695"/>
    </source>
</evidence>
<feature type="domain" description="MobA-like NTP transferase" evidence="10">
    <location>
        <begin position="8"/>
        <end position="129"/>
    </location>
</feature>
<dbReference type="PANTHER" id="PTHR43584:SF3">
    <property type="entry name" value="BIFUNCTIONAL PROTEIN GLMU"/>
    <property type="match status" value="1"/>
</dbReference>
<keyword evidence="6" id="KW-0012">Acyltransferase</keyword>
<sequence length="246" mass="26200">MSQTPIAAVVLAAGKGTRMGSDLHKVLHPLAGRPMLDHLLDSLDNLGASQRVLIVGAGREQITQAYPNETTALQEPQLGTAHAVQMAEPALKAFHGVVLVLYGDVPLVTTATMRRLCAAVDATNAMAVLGFRPNDTRSYGRLVTDAKGGLERIVEHAEATDEERAIRLCNSGIVALRSDILWPLLATVKNDNSKGEYYLTDLVALARADGHSVACVEADETEVTGVNSHAELAALEHHLSRAGGMR</sequence>
<evidence type="ECO:0000256" key="7">
    <source>
        <dbReference type="ARBA" id="ARBA00048247"/>
    </source>
</evidence>
<keyword evidence="4" id="KW-0548">Nucleotidyltransferase</keyword>
<gene>
    <name evidence="11" type="ORF">DA792_17605</name>
</gene>
<comment type="similarity">
    <text evidence="2">In the N-terminal section; belongs to the N-acetylglucosamine-1-phosphate uridyltransferase family.</text>
</comment>
<dbReference type="AlphaFoldDB" id="A0A2R4M6M1"/>
<evidence type="ECO:0000256" key="5">
    <source>
        <dbReference type="ARBA" id="ARBA00022842"/>
    </source>
</evidence>
<evidence type="ECO:0000256" key="2">
    <source>
        <dbReference type="ARBA" id="ARBA00007947"/>
    </source>
</evidence>
<dbReference type="SUPFAM" id="SSF53448">
    <property type="entry name" value="Nucleotide-diphospho-sugar transferases"/>
    <property type="match status" value="1"/>
</dbReference>
<evidence type="ECO:0000256" key="8">
    <source>
        <dbReference type="ARBA" id="ARBA00048493"/>
    </source>
</evidence>
<comment type="catalytic activity">
    <reaction evidence="8">
        <text>N-acetyl-alpha-D-glucosamine 1-phosphate + UTP + H(+) = UDP-N-acetyl-alpha-D-glucosamine + diphosphate</text>
        <dbReference type="Rhea" id="RHEA:13509"/>
        <dbReference type="ChEBI" id="CHEBI:15378"/>
        <dbReference type="ChEBI" id="CHEBI:33019"/>
        <dbReference type="ChEBI" id="CHEBI:46398"/>
        <dbReference type="ChEBI" id="CHEBI:57705"/>
        <dbReference type="ChEBI" id="CHEBI:57776"/>
        <dbReference type="EC" id="2.7.7.23"/>
    </reaction>
</comment>
<keyword evidence="3" id="KW-0808">Transferase</keyword>
<dbReference type="GO" id="GO:0003977">
    <property type="term" value="F:UDP-N-acetylglucosamine diphosphorylase activity"/>
    <property type="evidence" value="ECO:0007669"/>
    <property type="project" value="UniProtKB-EC"/>
</dbReference>
<dbReference type="InterPro" id="IPR050065">
    <property type="entry name" value="GlmU-like"/>
</dbReference>
<comment type="catalytic activity">
    <reaction evidence="7">
        <text>alpha-D-glucosamine 1-phosphate + acetyl-CoA = N-acetyl-alpha-D-glucosamine 1-phosphate + CoA + H(+)</text>
        <dbReference type="Rhea" id="RHEA:13725"/>
        <dbReference type="ChEBI" id="CHEBI:15378"/>
        <dbReference type="ChEBI" id="CHEBI:57287"/>
        <dbReference type="ChEBI" id="CHEBI:57288"/>
        <dbReference type="ChEBI" id="CHEBI:57776"/>
        <dbReference type="ChEBI" id="CHEBI:58516"/>
        <dbReference type="EC" id="2.3.1.157"/>
    </reaction>
</comment>
<reference evidence="11 12" key="1">
    <citation type="submission" date="2018-03" db="EMBL/GenBank/DDBJ databases">
        <title>The Complete Genome of Celeribacter baekdonensis strain LH4, a Thiosulfate-Oxidizing Alphaproteobacterium Isolated from Gulf of Mexico Continental Slope Sediments.</title>
        <authorList>
            <person name="Flood B.E."/>
            <person name="Bailey J.V."/>
            <person name="Leprich D."/>
        </authorList>
    </citation>
    <scope>NUCLEOTIDE SEQUENCE [LARGE SCALE GENOMIC DNA]</scope>
    <source>
        <strain evidence="11 12">LH4</strain>
    </source>
</reference>
<dbReference type="Gene3D" id="3.90.550.10">
    <property type="entry name" value="Spore Coat Polysaccharide Biosynthesis Protein SpsA, Chain A"/>
    <property type="match status" value="1"/>
</dbReference>
<dbReference type="OrthoDB" id="9775031at2"/>
<protein>
    <recommendedName>
        <fullName evidence="10">MobA-like NTP transferase domain-containing protein</fullName>
    </recommendedName>
</protein>
<dbReference type="RefSeq" id="WP_107721587.1">
    <property type="nucleotide sequence ID" value="NZ_CP028475.1"/>
</dbReference>
<evidence type="ECO:0000256" key="9">
    <source>
        <dbReference type="ARBA" id="ARBA00049628"/>
    </source>
</evidence>